<dbReference type="GO" id="GO:0016020">
    <property type="term" value="C:membrane"/>
    <property type="evidence" value="ECO:0007669"/>
    <property type="project" value="UniProtKB-SubCell"/>
</dbReference>
<evidence type="ECO:0000256" key="5">
    <source>
        <dbReference type="ARBA" id="ARBA00023136"/>
    </source>
</evidence>
<evidence type="ECO:0000256" key="7">
    <source>
        <dbReference type="ARBA" id="ARBA00023180"/>
    </source>
</evidence>
<keyword evidence="9" id="KW-1185">Reference proteome</keyword>
<comment type="caution">
    <text evidence="8">The sequence shown here is derived from an EMBL/GenBank/DDBJ whole genome shotgun (WGS) entry which is preliminary data.</text>
</comment>
<dbReference type="Gene3D" id="3.80.10.10">
    <property type="entry name" value="Ribonuclease Inhibitor"/>
    <property type="match status" value="1"/>
</dbReference>
<evidence type="ECO:0000256" key="1">
    <source>
        <dbReference type="ARBA" id="ARBA00004479"/>
    </source>
</evidence>
<dbReference type="EMBL" id="JABFAA010000009">
    <property type="protein sequence ID" value="MBA0692324.1"/>
    <property type="molecule type" value="Genomic_DNA"/>
</dbReference>
<evidence type="ECO:0000256" key="2">
    <source>
        <dbReference type="ARBA" id="ARBA00022692"/>
    </source>
</evidence>
<reference evidence="8 9" key="1">
    <citation type="journal article" date="2019" name="Genome Biol. Evol.">
        <title>Insights into the evolution of the New World diploid cottons (Gossypium, subgenus Houzingenia) based on genome sequencing.</title>
        <authorList>
            <person name="Grover C.E."/>
            <person name="Arick M.A. 2nd"/>
            <person name="Thrash A."/>
            <person name="Conover J.L."/>
            <person name="Sanders W.S."/>
            <person name="Peterson D.G."/>
            <person name="Frelichowski J.E."/>
            <person name="Scheffler J.A."/>
            <person name="Scheffler B.E."/>
            <person name="Wendel J.F."/>
        </authorList>
    </citation>
    <scope>NUCLEOTIDE SEQUENCE [LARGE SCALE GENOMIC DNA]</scope>
    <source>
        <strain evidence="8">185</strain>
        <tissue evidence="8">Leaf</tissue>
    </source>
</reference>
<keyword evidence="3" id="KW-0732">Signal</keyword>
<gene>
    <name evidence="8" type="ORF">Goari_009895</name>
</gene>
<dbReference type="PANTHER" id="PTHR48063:SF101">
    <property type="entry name" value="LRR RECEPTOR-LIKE SERINE_THREONINE-PROTEIN KINASE FLS2"/>
    <property type="match status" value="1"/>
</dbReference>
<evidence type="ECO:0000256" key="6">
    <source>
        <dbReference type="ARBA" id="ARBA00023170"/>
    </source>
</evidence>
<keyword evidence="4" id="KW-1133">Transmembrane helix</keyword>
<keyword evidence="2" id="KW-0812">Transmembrane</keyword>
<protein>
    <submittedName>
        <fullName evidence="8">Uncharacterized protein</fullName>
    </submittedName>
</protein>
<comment type="subcellular location">
    <subcellularLocation>
        <location evidence="1">Membrane</location>
        <topology evidence="1">Single-pass type I membrane protein</topology>
    </subcellularLocation>
</comment>
<name>A0A7J8XZW0_GOSAI</name>
<evidence type="ECO:0000313" key="9">
    <source>
        <dbReference type="Proteomes" id="UP000593577"/>
    </source>
</evidence>
<evidence type="ECO:0000313" key="8">
    <source>
        <dbReference type="EMBL" id="MBA0692324.1"/>
    </source>
</evidence>
<evidence type="ECO:0000256" key="3">
    <source>
        <dbReference type="ARBA" id="ARBA00022729"/>
    </source>
</evidence>
<dbReference type="InterPro" id="IPR032675">
    <property type="entry name" value="LRR_dom_sf"/>
</dbReference>
<dbReference type="PANTHER" id="PTHR48063">
    <property type="entry name" value="LRR RECEPTOR-LIKE KINASE"/>
    <property type="match status" value="1"/>
</dbReference>
<organism evidence="8 9">
    <name type="scientific">Gossypium aridum</name>
    <name type="common">American cotton</name>
    <name type="synonym">Erioxylum aridum</name>
    <dbReference type="NCBI Taxonomy" id="34290"/>
    <lineage>
        <taxon>Eukaryota</taxon>
        <taxon>Viridiplantae</taxon>
        <taxon>Streptophyta</taxon>
        <taxon>Embryophyta</taxon>
        <taxon>Tracheophyta</taxon>
        <taxon>Spermatophyta</taxon>
        <taxon>Magnoliopsida</taxon>
        <taxon>eudicotyledons</taxon>
        <taxon>Gunneridae</taxon>
        <taxon>Pentapetalae</taxon>
        <taxon>rosids</taxon>
        <taxon>malvids</taxon>
        <taxon>Malvales</taxon>
        <taxon>Malvaceae</taxon>
        <taxon>Malvoideae</taxon>
        <taxon>Gossypium</taxon>
    </lineage>
</organism>
<feature type="non-terminal residue" evidence="8">
    <location>
        <position position="86"/>
    </location>
</feature>
<dbReference type="Proteomes" id="UP000593577">
    <property type="component" value="Unassembled WGS sequence"/>
</dbReference>
<accession>A0A7J8XZW0</accession>
<dbReference type="AlphaFoldDB" id="A0A7J8XZW0"/>
<sequence>MADLTFLSYLDLYNKLSGRIPSSTQLQTFDASAFVGNALAFLSNQALCGSQVTVQYTEDDTNLNKPDHNKLENRDEFRKWFYARMR</sequence>
<keyword evidence="6" id="KW-0675">Receptor</keyword>
<keyword evidence="7" id="KW-0325">Glycoprotein</keyword>
<dbReference type="InterPro" id="IPR046956">
    <property type="entry name" value="RLP23-like"/>
</dbReference>
<evidence type="ECO:0000256" key="4">
    <source>
        <dbReference type="ARBA" id="ARBA00022989"/>
    </source>
</evidence>
<proteinExistence type="predicted"/>
<keyword evidence="5" id="KW-0472">Membrane</keyword>